<feature type="compositionally biased region" description="Basic and acidic residues" evidence="1">
    <location>
        <begin position="78"/>
        <end position="93"/>
    </location>
</feature>
<protein>
    <submittedName>
        <fullName evidence="2">Uncharacterized protein</fullName>
    </submittedName>
</protein>
<feature type="region of interest" description="Disordered" evidence="1">
    <location>
        <begin position="59"/>
        <end position="116"/>
    </location>
</feature>
<evidence type="ECO:0000313" key="3">
    <source>
        <dbReference type="Proteomes" id="UP000886998"/>
    </source>
</evidence>
<evidence type="ECO:0000256" key="1">
    <source>
        <dbReference type="SAM" id="MobiDB-lite"/>
    </source>
</evidence>
<keyword evidence="3" id="KW-1185">Reference proteome</keyword>
<sequence length="116" mass="12652">MERLGPRRGGWEREGQADGAHPQKPHSTPSYAKVARRGAGRGPLGPQVMVMQNSPKKFYTEGCNRSGDLPNLWGVERGQMEKQKSGPGKKDQPVKMAQRCPPGETDHKGTGGNLTF</sequence>
<dbReference type="AlphaFoldDB" id="A0A8X7C4Q9"/>
<feature type="region of interest" description="Disordered" evidence="1">
    <location>
        <begin position="1"/>
        <end position="47"/>
    </location>
</feature>
<proteinExistence type="predicted"/>
<gene>
    <name evidence="2" type="ORF">TNIN_207061</name>
</gene>
<evidence type="ECO:0000313" key="2">
    <source>
        <dbReference type="EMBL" id="GFY55590.1"/>
    </source>
</evidence>
<name>A0A8X7C4Q9_9ARAC</name>
<feature type="compositionally biased region" description="Basic and acidic residues" evidence="1">
    <location>
        <begin position="1"/>
        <end position="16"/>
    </location>
</feature>
<reference evidence="2" key="1">
    <citation type="submission" date="2020-08" db="EMBL/GenBank/DDBJ databases">
        <title>Multicomponent nature underlies the extraordinary mechanical properties of spider dragline silk.</title>
        <authorList>
            <person name="Kono N."/>
            <person name="Nakamura H."/>
            <person name="Mori M."/>
            <person name="Yoshida Y."/>
            <person name="Ohtoshi R."/>
            <person name="Malay A.D."/>
            <person name="Moran D.A.P."/>
            <person name="Tomita M."/>
            <person name="Numata K."/>
            <person name="Arakawa K."/>
        </authorList>
    </citation>
    <scope>NUCLEOTIDE SEQUENCE</scope>
</reference>
<accession>A0A8X7C4Q9</accession>
<organism evidence="2 3">
    <name type="scientific">Trichonephila inaurata madagascariensis</name>
    <dbReference type="NCBI Taxonomy" id="2747483"/>
    <lineage>
        <taxon>Eukaryota</taxon>
        <taxon>Metazoa</taxon>
        <taxon>Ecdysozoa</taxon>
        <taxon>Arthropoda</taxon>
        <taxon>Chelicerata</taxon>
        <taxon>Arachnida</taxon>
        <taxon>Araneae</taxon>
        <taxon>Araneomorphae</taxon>
        <taxon>Entelegynae</taxon>
        <taxon>Araneoidea</taxon>
        <taxon>Nephilidae</taxon>
        <taxon>Trichonephila</taxon>
        <taxon>Trichonephila inaurata</taxon>
    </lineage>
</organism>
<dbReference type="EMBL" id="BMAV01010487">
    <property type="protein sequence ID" value="GFY55590.1"/>
    <property type="molecule type" value="Genomic_DNA"/>
</dbReference>
<dbReference type="Proteomes" id="UP000886998">
    <property type="component" value="Unassembled WGS sequence"/>
</dbReference>
<comment type="caution">
    <text evidence="2">The sequence shown here is derived from an EMBL/GenBank/DDBJ whole genome shotgun (WGS) entry which is preliminary data.</text>
</comment>